<evidence type="ECO:0000256" key="3">
    <source>
        <dbReference type="ARBA" id="ARBA00022741"/>
    </source>
</evidence>
<dbReference type="SMART" id="SM00490">
    <property type="entry name" value="HELICc"/>
    <property type="match status" value="1"/>
</dbReference>
<dbReference type="InterPro" id="IPR044876">
    <property type="entry name" value="HRDC_dom_sf"/>
</dbReference>
<dbReference type="InterPro" id="IPR001650">
    <property type="entry name" value="Helicase_C-like"/>
</dbReference>
<accession>A0ABM1EAL3</accession>
<dbReference type="SMART" id="SM00956">
    <property type="entry name" value="RQC"/>
    <property type="match status" value="1"/>
</dbReference>
<dbReference type="InterPro" id="IPR011545">
    <property type="entry name" value="DEAD/DEAH_box_helicase_dom"/>
</dbReference>
<dbReference type="Pfam" id="PF00270">
    <property type="entry name" value="DEAD"/>
    <property type="match status" value="1"/>
</dbReference>
<gene>
    <name evidence="17" type="primary">LOC106810400</name>
</gene>
<dbReference type="Pfam" id="PF14493">
    <property type="entry name" value="HTH_40"/>
    <property type="match status" value="1"/>
</dbReference>
<feature type="domain" description="Helicase C-terminal" evidence="15">
    <location>
        <begin position="370"/>
        <end position="523"/>
    </location>
</feature>
<feature type="domain" description="Helicase ATP-binding" evidence="14">
    <location>
        <begin position="177"/>
        <end position="345"/>
    </location>
</feature>
<evidence type="ECO:0000256" key="7">
    <source>
        <dbReference type="ARBA" id="ARBA00023125"/>
    </source>
</evidence>
<keyword evidence="8" id="KW-0413">Isomerase</keyword>
<dbReference type="PROSITE" id="PS51194">
    <property type="entry name" value="HELICASE_CTER"/>
    <property type="match status" value="1"/>
</dbReference>
<proteinExistence type="inferred from homology"/>
<dbReference type="SUPFAM" id="SSF52540">
    <property type="entry name" value="P-loop containing nucleoside triphosphate hydrolases"/>
    <property type="match status" value="1"/>
</dbReference>
<organism evidence="16 17">
    <name type="scientific">Priapulus caudatus</name>
    <name type="common">Priapulid worm</name>
    <dbReference type="NCBI Taxonomy" id="37621"/>
    <lineage>
        <taxon>Eukaryota</taxon>
        <taxon>Metazoa</taxon>
        <taxon>Ecdysozoa</taxon>
        <taxon>Scalidophora</taxon>
        <taxon>Priapulida</taxon>
        <taxon>Priapulimorpha</taxon>
        <taxon>Priapulimorphida</taxon>
        <taxon>Priapulidae</taxon>
        <taxon>Priapulus</taxon>
    </lineage>
</organism>
<dbReference type="Pfam" id="PF00570">
    <property type="entry name" value="HRDC"/>
    <property type="match status" value="1"/>
</dbReference>
<dbReference type="Gene3D" id="1.10.10.10">
    <property type="entry name" value="Winged helix-like DNA-binding domain superfamily/Winged helix DNA-binding domain"/>
    <property type="match status" value="1"/>
</dbReference>
<evidence type="ECO:0000313" key="17">
    <source>
        <dbReference type="RefSeq" id="XP_014669234.1"/>
    </source>
</evidence>
<evidence type="ECO:0000259" key="15">
    <source>
        <dbReference type="PROSITE" id="PS51194"/>
    </source>
</evidence>
<dbReference type="CDD" id="cd18794">
    <property type="entry name" value="SF2_C_RecQ"/>
    <property type="match status" value="1"/>
</dbReference>
<evidence type="ECO:0000313" key="16">
    <source>
        <dbReference type="Proteomes" id="UP000695022"/>
    </source>
</evidence>
<dbReference type="PANTHER" id="PTHR13710:SF120">
    <property type="entry name" value="BIFUNCTIONAL 3'-5' EXONUCLEASE_ATP-DEPENDENT HELICASE WRN"/>
    <property type="match status" value="1"/>
</dbReference>
<feature type="region of interest" description="Disordered" evidence="12">
    <location>
        <begin position="970"/>
        <end position="1046"/>
    </location>
</feature>
<dbReference type="InterPro" id="IPR014001">
    <property type="entry name" value="Helicase_ATP-bd"/>
</dbReference>
<keyword evidence="5" id="KW-0347">Helicase</keyword>
<dbReference type="InterPro" id="IPR027417">
    <property type="entry name" value="P-loop_NTPase"/>
</dbReference>
<feature type="compositionally biased region" description="Basic residues" evidence="12">
    <location>
        <begin position="1034"/>
        <end position="1046"/>
    </location>
</feature>
<dbReference type="InterPro" id="IPR036388">
    <property type="entry name" value="WH-like_DNA-bd_sf"/>
</dbReference>
<dbReference type="NCBIfam" id="TIGR00614">
    <property type="entry name" value="recQ_fam"/>
    <property type="match status" value="1"/>
</dbReference>
<dbReference type="InterPro" id="IPR010997">
    <property type="entry name" value="HRDC-like_sf"/>
</dbReference>
<dbReference type="Gene3D" id="3.40.50.300">
    <property type="entry name" value="P-loop containing nucleotide triphosphate hydrolases"/>
    <property type="match status" value="2"/>
</dbReference>
<evidence type="ECO:0000256" key="2">
    <source>
        <dbReference type="ARBA" id="ARBA00005446"/>
    </source>
</evidence>
<evidence type="ECO:0000256" key="4">
    <source>
        <dbReference type="ARBA" id="ARBA00022801"/>
    </source>
</evidence>
<evidence type="ECO:0000256" key="11">
    <source>
        <dbReference type="ARBA" id="ARBA00049360"/>
    </source>
</evidence>
<feature type="compositionally biased region" description="Polar residues" evidence="12">
    <location>
        <begin position="989"/>
        <end position="998"/>
    </location>
</feature>
<dbReference type="InterPro" id="IPR002121">
    <property type="entry name" value="HRDC_dom"/>
</dbReference>
<evidence type="ECO:0000259" key="14">
    <source>
        <dbReference type="PROSITE" id="PS51192"/>
    </source>
</evidence>
<protein>
    <recommendedName>
        <fullName evidence="10">DNA 3'-5' helicase</fullName>
        <ecNumber evidence="10">5.6.2.4</ecNumber>
    </recommendedName>
</protein>
<evidence type="ECO:0000256" key="12">
    <source>
        <dbReference type="SAM" id="MobiDB-lite"/>
    </source>
</evidence>
<evidence type="ECO:0000256" key="8">
    <source>
        <dbReference type="ARBA" id="ARBA00023235"/>
    </source>
</evidence>
<evidence type="ECO:0000256" key="6">
    <source>
        <dbReference type="ARBA" id="ARBA00022840"/>
    </source>
</evidence>
<feature type="region of interest" description="Disordered" evidence="12">
    <location>
        <begin position="81"/>
        <end position="100"/>
    </location>
</feature>
<dbReference type="EC" id="5.6.2.4" evidence="10"/>
<comment type="cofactor">
    <cofactor evidence="1">
        <name>Zn(2+)</name>
        <dbReference type="ChEBI" id="CHEBI:29105"/>
    </cofactor>
</comment>
<dbReference type="SUPFAM" id="SSF46785">
    <property type="entry name" value="Winged helix' DNA-binding domain"/>
    <property type="match status" value="1"/>
</dbReference>
<feature type="domain" description="HRDC" evidence="13">
    <location>
        <begin position="739"/>
        <end position="819"/>
    </location>
</feature>
<name>A0ABM1EAL3_PRICU</name>
<evidence type="ECO:0000256" key="1">
    <source>
        <dbReference type="ARBA" id="ARBA00001947"/>
    </source>
</evidence>
<keyword evidence="7" id="KW-0238">DNA-binding</keyword>
<keyword evidence="4" id="KW-0378">Hydrolase</keyword>
<dbReference type="Pfam" id="PF16124">
    <property type="entry name" value="RecQ_Zn_bind"/>
    <property type="match status" value="1"/>
</dbReference>
<dbReference type="Pfam" id="PF00271">
    <property type="entry name" value="Helicase_C"/>
    <property type="match status" value="1"/>
</dbReference>
<dbReference type="PROSITE" id="PS51192">
    <property type="entry name" value="HELICASE_ATP_BIND_1"/>
    <property type="match status" value="1"/>
</dbReference>
<evidence type="ECO:0000256" key="5">
    <source>
        <dbReference type="ARBA" id="ARBA00022806"/>
    </source>
</evidence>
<comment type="catalytic activity">
    <reaction evidence="11">
        <text>ATP + H2O = ADP + phosphate + H(+)</text>
        <dbReference type="Rhea" id="RHEA:13065"/>
        <dbReference type="ChEBI" id="CHEBI:15377"/>
        <dbReference type="ChEBI" id="CHEBI:15378"/>
        <dbReference type="ChEBI" id="CHEBI:30616"/>
        <dbReference type="ChEBI" id="CHEBI:43474"/>
        <dbReference type="ChEBI" id="CHEBI:456216"/>
    </reaction>
</comment>
<sequence>MAAARSTLQKLEHLSRCLASVTQLLTLTSLPTEVHSALEIEGYLDSAVKSLEQIQAKISTDGNDVSNLNGTLDNVEEVASLDRSTAEDSDEQAGSLNESSFTHEDYTAAAELMEGLDTAEFDSDFDERETADIGDLAVEAILVDDYDGLPPAQEYIDVLRQYFGHNRFRPLQWKIINTIINEKKDQCCVMATGYGKSLCYQFASVYTGRTTVVISPLISLMEDQVMALSVVNIEACFLGSAQRQMGVVRQKLLAGGYRVIYLTPEFARSASDLLVQLEKSVGIDLVAIDEAHCVSQWGHDFRAAYRQLGSLRKLLPKVPFLAVTATATPEVRRDICKSLHMKDAVQWTTSFDRPNLFLSSTMKSGNIGKDLQSQMARGANQFDGPTIIYCPTKKATEDVAKVLELLDVSCAIYHAGLSIERRTNAHRQFIEDKIQVIVATVAFGMGIDKPDVRRIIHYGAPKDTESYYQEIGRAGRDGAPSVCHAFYSPADFSVNRFLLKDIKSEQFRQHKMDMLSKMEQYLSTTRCRRRAILEYLEDKEVNDVGGTDNCCDNCARRLKLAKQGSRSGLDQLDKMGETIDYSKEAKDLLTAVASLDGNFGINMSILFLRGSMNQKMPRYLTSHENFGCGKYRAEKWWKAFGRVMLSEKYLKDQPIPRSFGSTVDLSAKGRNWLNSSRSGKNPELKLVPNQEMLLMQKEKTEISYAPRILPSVPVESWQSTQDLGSNQFRKPEPLDPQTVQLQGELYTKLLALRNEIADEIGAAPYMIASNKCLLEMTTIRPRTVEGLYKIEGLPEARITKFGHRMVELIVNFSEKNDMGTDNFPEESVVKNSKLQYSLMQLSETARTSYGLFEQQMTSLEVVATTRGLKTSTVIGHLADAIKYGLPVDTERIGMTKDIQQIIISAIRAPPINSDISRLTPIKNVLPDYIEYGHIRIVIAILQRQFDMTDAGTIEEQPLTALPSVAPSQLPQTHANVRGSHADDKKSGFASHSQTTLHSSMPVLKSKSSWESPSHSQPTKRKLPGWLNSGGGKVAAKKVKSNSLFKR</sequence>
<dbReference type="InterPro" id="IPR029491">
    <property type="entry name" value="Helicase_HTH"/>
</dbReference>
<keyword evidence="6" id="KW-0067">ATP-binding</keyword>
<dbReference type="Gene3D" id="1.10.150.80">
    <property type="entry name" value="HRDC domain"/>
    <property type="match status" value="1"/>
</dbReference>
<keyword evidence="16" id="KW-1185">Reference proteome</keyword>
<evidence type="ECO:0000256" key="10">
    <source>
        <dbReference type="ARBA" id="ARBA00034808"/>
    </source>
</evidence>
<feature type="compositionally biased region" description="Low complexity" evidence="12">
    <location>
        <begin position="1005"/>
        <end position="1015"/>
    </location>
</feature>
<dbReference type="GeneID" id="106810400"/>
<dbReference type="SMART" id="SM00341">
    <property type="entry name" value="HRDC"/>
    <property type="match status" value="1"/>
</dbReference>
<dbReference type="InterPro" id="IPR032284">
    <property type="entry name" value="RecQ_Zn-bd"/>
</dbReference>
<comment type="catalytic activity">
    <reaction evidence="9">
        <text>Couples ATP hydrolysis with the unwinding of duplex DNA by translocating in the 3'-5' direction.</text>
        <dbReference type="EC" id="5.6.2.4"/>
    </reaction>
</comment>
<dbReference type="InterPro" id="IPR036390">
    <property type="entry name" value="WH_DNA-bd_sf"/>
</dbReference>
<dbReference type="InterPro" id="IPR018982">
    <property type="entry name" value="RQC_domain"/>
</dbReference>
<dbReference type="SMART" id="SM00487">
    <property type="entry name" value="DEXDc"/>
    <property type="match status" value="1"/>
</dbReference>
<keyword evidence="3" id="KW-0547">Nucleotide-binding</keyword>
<evidence type="ECO:0000259" key="13">
    <source>
        <dbReference type="PROSITE" id="PS50967"/>
    </source>
</evidence>
<dbReference type="Proteomes" id="UP000695022">
    <property type="component" value="Unplaced"/>
</dbReference>
<dbReference type="PROSITE" id="PS50967">
    <property type="entry name" value="HRDC"/>
    <property type="match status" value="1"/>
</dbReference>
<dbReference type="PANTHER" id="PTHR13710">
    <property type="entry name" value="DNA HELICASE RECQ FAMILY MEMBER"/>
    <property type="match status" value="1"/>
</dbReference>
<dbReference type="RefSeq" id="XP_014669234.1">
    <property type="nucleotide sequence ID" value="XM_014813748.1"/>
</dbReference>
<dbReference type="InterPro" id="IPR004589">
    <property type="entry name" value="DNA_helicase_ATP-dep_RecQ"/>
</dbReference>
<comment type="similarity">
    <text evidence="2">Belongs to the helicase family. RecQ subfamily.</text>
</comment>
<reference evidence="17" key="1">
    <citation type="submission" date="2025-08" db="UniProtKB">
        <authorList>
            <consortium name="RefSeq"/>
        </authorList>
    </citation>
    <scope>IDENTIFICATION</scope>
</reference>
<dbReference type="Pfam" id="PF09382">
    <property type="entry name" value="RQC"/>
    <property type="match status" value="1"/>
</dbReference>
<dbReference type="SUPFAM" id="SSF47819">
    <property type="entry name" value="HRDC-like"/>
    <property type="match status" value="1"/>
</dbReference>
<evidence type="ECO:0000256" key="9">
    <source>
        <dbReference type="ARBA" id="ARBA00034617"/>
    </source>
</evidence>